<evidence type="ECO:0000313" key="1">
    <source>
        <dbReference type="EMBL" id="PUA82343.1"/>
    </source>
</evidence>
<comment type="caution">
    <text evidence="1">The sequence shown here is derived from an EMBL/GenBank/DDBJ whole genome shotgun (WGS) entry which is preliminary data.</text>
</comment>
<dbReference type="Proteomes" id="UP000244867">
    <property type="component" value="Unassembled WGS sequence"/>
</dbReference>
<dbReference type="RefSeq" id="WP_108342530.1">
    <property type="nucleotide sequence ID" value="NZ_PYXZ01000001.1"/>
</dbReference>
<dbReference type="OrthoDB" id="3765847at2"/>
<keyword evidence="2" id="KW-1185">Reference proteome</keyword>
<dbReference type="AlphaFoldDB" id="A0A2R7Z141"/>
<reference evidence="1 2" key="1">
    <citation type="submission" date="2018-03" db="EMBL/GenBank/DDBJ databases">
        <authorList>
            <person name="Keele B.F."/>
        </authorList>
    </citation>
    <scope>NUCLEOTIDE SEQUENCE [LARGE SCALE GENOMIC DNA]</scope>
    <source>
        <strain evidence="1 2">IB-3</strain>
    </source>
</reference>
<evidence type="ECO:0008006" key="3">
    <source>
        <dbReference type="Google" id="ProtNLM"/>
    </source>
</evidence>
<dbReference type="InterPro" id="IPR029044">
    <property type="entry name" value="Nucleotide-diphossugar_trans"/>
</dbReference>
<sequence length="393" mass="42744">MASRRVAVSIVSVWNNEAVRLDCLDRSIEDQRAQAPDLEYLPVDNRGQRHTTAGAALNEGVRDATRDVVVFVQQDIYLHSLVALEEAAAVLMDDPGLGLVGAVGIGADGRIRGRIRDRLVLIGETDDEPMPVDSLDEVLFLARRSDLLEDPLSEDPVLAWHAYAVEWGQRRRGEGRAVVAIDIPMSHNSLSTNLARLDEAHAAVARMHPDLLPLQTTCGVIGATGRTQALRASGFLADHRWRLRWAKASLAARTAHRAAGGGSTVVLGDLRRDIDRIAEHAGDAPIRVHNVVAGDRPFPESPEGTRLRRASYDVVFTSGPLESGPVVDVAGSACIWTNVDVDQLAKLRVHVGSAPHVVGYHDDIGYWVLVGDAARHADEIWTEPQSRPARLLV</sequence>
<protein>
    <recommendedName>
        <fullName evidence="3">Glycosyltransferase 2-like domain-containing protein</fullName>
    </recommendedName>
</protein>
<dbReference type="EMBL" id="PYXZ01000001">
    <property type="protein sequence ID" value="PUA82343.1"/>
    <property type="molecule type" value="Genomic_DNA"/>
</dbReference>
<gene>
    <name evidence="1" type="ORF">C7S10_00895</name>
</gene>
<organism evidence="1 2">
    <name type="scientific">Nocardioides currus</name>
    <dbReference type="NCBI Taxonomy" id="2133958"/>
    <lineage>
        <taxon>Bacteria</taxon>
        <taxon>Bacillati</taxon>
        <taxon>Actinomycetota</taxon>
        <taxon>Actinomycetes</taxon>
        <taxon>Propionibacteriales</taxon>
        <taxon>Nocardioidaceae</taxon>
        <taxon>Nocardioides</taxon>
    </lineage>
</organism>
<name>A0A2R7Z141_9ACTN</name>
<evidence type="ECO:0000313" key="2">
    <source>
        <dbReference type="Proteomes" id="UP000244867"/>
    </source>
</evidence>
<dbReference type="Gene3D" id="3.90.550.10">
    <property type="entry name" value="Spore Coat Polysaccharide Biosynthesis Protein SpsA, Chain A"/>
    <property type="match status" value="1"/>
</dbReference>
<proteinExistence type="predicted"/>
<accession>A0A2R7Z141</accession>
<dbReference type="SUPFAM" id="SSF53448">
    <property type="entry name" value="Nucleotide-diphospho-sugar transferases"/>
    <property type="match status" value="1"/>
</dbReference>